<reference evidence="7" key="1">
    <citation type="submission" date="2017-02" db="UniProtKB">
        <authorList>
            <consortium name="WormBaseParasite"/>
        </authorList>
    </citation>
    <scope>IDENTIFICATION</scope>
</reference>
<dbReference type="PANTHER" id="PTHR44019">
    <property type="entry name" value="WD REPEAT-CONTAINING PROTEIN 55"/>
    <property type="match status" value="1"/>
</dbReference>
<dbReference type="EMBL" id="UZAE01002820">
    <property type="protein sequence ID" value="VDO00076.1"/>
    <property type="molecule type" value="Genomic_DNA"/>
</dbReference>
<keyword evidence="3" id="KW-0677">Repeat</keyword>
<organism evidence="7">
    <name type="scientific">Rodentolepis nana</name>
    <name type="common">Dwarf tapeworm</name>
    <name type="synonym">Hymenolepis nana</name>
    <dbReference type="NCBI Taxonomy" id="102285"/>
    <lineage>
        <taxon>Eukaryota</taxon>
        <taxon>Metazoa</taxon>
        <taxon>Spiralia</taxon>
        <taxon>Lophotrochozoa</taxon>
        <taxon>Platyhelminthes</taxon>
        <taxon>Cestoda</taxon>
        <taxon>Eucestoda</taxon>
        <taxon>Cyclophyllidea</taxon>
        <taxon>Hymenolepididae</taxon>
        <taxon>Rodentolepis</taxon>
    </lineage>
</organism>
<dbReference type="SUPFAM" id="SSF50978">
    <property type="entry name" value="WD40 repeat-like"/>
    <property type="match status" value="1"/>
</dbReference>
<feature type="region of interest" description="Disordered" evidence="4">
    <location>
        <begin position="390"/>
        <end position="421"/>
    </location>
</feature>
<evidence type="ECO:0000313" key="7">
    <source>
        <dbReference type="WBParaSite" id="HNAJ_0000421801-mRNA-1"/>
    </source>
</evidence>
<dbReference type="Proteomes" id="UP000278807">
    <property type="component" value="Unassembled WGS sequence"/>
</dbReference>
<keyword evidence="6" id="KW-1185">Reference proteome</keyword>
<feature type="compositionally biased region" description="Acidic residues" evidence="4">
    <location>
        <begin position="397"/>
        <end position="406"/>
    </location>
</feature>
<dbReference type="STRING" id="102285.A0A0R3TAX9"/>
<name>A0A0R3TAX9_RODNA</name>
<protein>
    <submittedName>
        <fullName evidence="7">WD_REPEATS_REGION domain-containing protein</fullName>
    </submittedName>
</protein>
<keyword evidence="2" id="KW-0853">WD repeat</keyword>
<evidence type="ECO:0000313" key="6">
    <source>
        <dbReference type="Proteomes" id="UP000278807"/>
    </source>
</evidence>
<dbReference type="AlphaFoldDB" id="A0A0R3TAX9"/>
<accession>A0A0R3TAX9</accession>
<feature type="compositionally biased region" description="Low complexity" evidence="4">
    <location>
        <begin position="407"/>
        <end position="421"/>
    </location>
</feature>
<evidence type="ECO:0000256" key="4">
    <source>
        <dbReference type="SAM" id="MobiDB-lite"/>
    </source>
</evidence>
<dbReference type="InterPro" id="IPR036322">
    <property type="entry name" value="WD40_repeat_dom_sf"/>
</dbReference>
<dbReference type="InterPro" id="IPR050505">
    <property type="entry name" value="WDR55/POC1"/>
</dbReference>
<evidence type="ECO:0000256" key="3">
    <source>
        <dbReference type="ARBA" id="ARBA00022737"/>
    </source>
</evidence>
<dbReference type="InterPro" id="IPR001680">
    <property type="entry name" value="WD40_rpt"/>
</dbReference>
<dbReference type="WBParaSite" id="HNAJ_0000421801-mRNA-1">
    <property type="protein sequence ID" value="HNAJ_0000421801-mRNA-1"/>
    <property type="gene ID" value="HNAJ_0000421801"/>
</dbReference>
<dbReference type="SMART" id="SM00320">
    <property type="entry name" value="WD40"/>
    <property type="match status" value="3"/>
</dbReference>
<dbReference type="InterPro" id="IPR015943">
    <property type="entry name" value="WD40/YVTN_repeat-like_dom_sf"/>
</dbReference>
<evidence type="ECO:0000313" key="5">
    <source>
        <dbReference type="EMBL" id="VDO00076.1"/>
    </source>
</evidence>
<proteinExistence type="inferred from homology"/>
<dbReference type="OrthoDB" id="2288928at2759"/>
<comment type="similarity">
    <text evidence="1">Belongs to the WD repeat WDR55 family.</text>
</comment>
<sequence>MCADGDARHVPGNLQLPIGIDGISSLCFVPSINKKVLVVGTTGGRIRLLDCSTSNTETLYQKRWHKNIRCISVSPFSSSTCITASKQACIKVHDLETKQRICHFTPAEDSSPYSSLITVADHRFITGDDNGLIKMWDDREKGGNCFTIKPNTEEMDNDLLGINDLAVGGDHQGTLLAAVDSGCLVTYNIRRRRLELVSEPLGFSARSVCIVKDGKKVLLGTDEGLVMTYNWGEFGSNCDRFPVRTSRTRVDHRSGIKFFDDAGCPSVEKIVKFSEDTVVIATDDGAISPVHILPNQMLNCIGWHTAEGVSGIDASGGDCMTLALSPGHDPSEIILASGLPLASSLKFWSLSHLAEEAQSHLEEPTGKSASGRSAKAKVISIGAEKERRSFLSGLMEVNDDGDDDQNGNENASSSDADSSCS</sequence>
<evidence type="ECO:0000256" key="1">
    <source>
        <dbReference type="ARBA" id="ARBA00007625"/>
    </source>
</evidence>
<feature type="region of interest" description="Disordered" evidence="4">
    <location>
        <begin position="359"/>
        <end position="378"/>
    </location>
</feature>
<dbReference type="Gene3D" id="2.130.10.10">
    <property type="entry name" value="YVTN repeat-like/Quinoprotein amine dehydrogenase"/>
    <property type="match status" value="1"/>
</dbReference>
<gene>
    <name evidence="5" type="ORF">HNAJ_LOCUS4216</name>
</gene>
<dbReference type="PANTHER" id="PTHR44019:SF20">
    <property type="entry name" value="WD REPEAT-CONTAINING PROTEIN 55"/>
    <property type="match status" value="1"/>
</dbReference>
<evidence type="ECO:0000256" key="2">
    <source>
        <dbReference type="ARBA" id="ARBA00022574"/>
    </source>
</evidence>
<reference evidence="5 6" key="2">
    <citation type="submission" date="2018-11" db="EMBL/GenBank/DDBJ databases">
        <authorList>
            <consortium name="Pathogen Informatics"/>
        </authorList>
    </citation>
    <scope>NUCLEOTIDE SEQUENCE [LARGE SCALE GENOMIC DNA]</scope>
</reference>